<dbReference type="GO" id="GO:0006353">
    <property type="term" value="P:DNA-templated transcription termination"/>
    <property type="evidence" value="ECO:0007669"/>
    <property type="project" value="UniProtKB-KW"/>
</dbReference>
<dbReference type="PANTHER" id="PTHR13068">
    <property type="entry name" value="CGI-12 PROTEIN-RELATED"/>
    <property type="match status" value="1"/>
</dbReference>
<name>A0A5P1FAX7_ASPOF</name>
<comment type="similarity">
    <text evidence="1">Belongs to the mTERF family.</text>
</comment>
<proteinExistence type="inferred from homology"/>
<dbReference type="AlphaFoldDB" id="A0A5P1FAX7"/>
<evidence type="ECO:0000256" key="2">
    <source>
        <dbReference type="ARBA" id="ARBA00022472"/>
    </source>
</evidence>
<dbReference type="InterPro" id="IPR038538">
    <property type="entry name" value="MTERF_sf"/>
</dbReference>
<keyword evidence="5" id="KW-1185">Reference proteome</keyword>
<gene>
    <name evidence="4" type="ORF">A4U43_C03F1350</name>
</gene>
<reference evidence="5" key="1">
    <citation type="journal article" date="2017" name="Nat. Commun.">
        <title>The asparagus genome sheds light on the origin and evolution of a young Y chromosome.</title>
        <authorList>
            <person name="Harkess A."/>
            <person name="Zhou J."/>
            <person name="Xu C."/>
            <person name="Bowers J.E."/>
            <person name="Van der Hulst R."/>
            <person name="Ayyampalayam S."/>
            <person name="Mercati F."/>
            <person name="Riccardi P."/>
            <person name="McKain M.R."/>
            <person name="Kakrana A."/>
            <person name="Tang H."/>
            <person name="Ray J."/>
            <person name="Groenendijk J."/>
            <person name="Arikit S."/>
            <person name="Mathioni S.M."/>
            <person name="Nakano M."/>
            <person name="Shan H."/>
            <person name="Telgmann-Rauber A."/>
            <person name="Kanno A."/>
            <person name="Yue Z."/>
            <person name="Chen H."/>
            <person name="Li W."/>
            <person name="Chen Y."/>
            <person name="Xu X."/>
            <person name="Zhang Y."/>
            <person name="Luo S."/>
            <person name="Chen H."/>
            <person name="Gao J."/>
            <person name="Mao Z."/>
            <person name="Pires J.C."/>
            <person name="Luo M."/>
            <person name="Kudrna D."/>
            <person name="Wing R.A."/>
            <person name="Meyers B.C."/>
            <person name="Yi K."/>
            <person name="Kong H."/>
            <person name="Lavrijsen P."/>
            <person name="Sunseri F."/>
            <person name="Falavigna A."/>
            <person name="Ye Y."/>
            <person name="Leebens-Mack J.H."/>
            <person name="Chen G."/>
        </authorList>
    </citation>
    <scope>NUCLEOTIDE SEQUENCE [LARGE SCALE GENOMIC DNA]</scope>
    <source>
        <strain evidence="5">cv. DH0086</strain>
    </source>
</reference>
<keyword evidence="2" id="KW-0805">Transcription regulation</keyword>
<dbReference type="Gene3D" id="1.25.70.10">
    <property type="entry name" value="Transcription termination factor 3, mitochondrial"/>
    <property type="match status" value="1"/>
</dbReference>
<dbReference type="Gramene" id="ONK73959">
    <property type="protein sequence ID" value="ONK73959"/>
    <property type="gene ID" value="A4U43_C03F1350"/>
</dbReference>
<keyword evidence="3" id="KW-0809">Transit peptide</keyword>
<keyword evidence="2" id="KW-0804">Transcription</keyword>
<dbReference type="InterPro" id="IPR003690">
    <property type="entry name" value="MTERF"/>
</dbReference>
<evidence type="ECO:0000313" key="5">
    <source>
        <dbReference type="Proteomes" id="UP000243459"/>
    </source>
</evidence>
<dbReference type="Pfam" id="PF02536">
    <property type="entry name" value="mTERF"/>
    <property type="match status" value="1"/>
</dbReference>
<evidence type="ECO:0000256" key="3">
    <source>
        <dbReference type="ARBA" id="ARBA00022946"/>
    </source>
</evidence>
<dbReference type="PANTHER" id="PTHR13068:SF236">
    <property type="entry name" value="OS02G0749800 PROTEIN"/>
    <property type="match status" value="1"/>
</dbReference>
<sequence length="116" mass="13863">MEIFKSFGWSESMFFAAIKTVPSIVLLSEPNIRERMEFFVDMAGYSPSYFALHPILLTYGVEKWLLPRYQVWKVLKTNKLVGGNRSICSFMQLRKRKFFERFILRYEDLVPNRHQT</sequence>
<evidence type="ECO:0000256" key="1">
    <source>
        <dbReference type="ARBA" id="ARBA00007692"/>
    </source>
</evidence>
<accession>A0A5P1FAX7</accession>
<evidence type="ECO:0000313" key="4">
    <source>
        <dbReference type="EMBL" id="ONK73959.1"/>
    </source>
</evidence>
<keyword evidence="2" id="KW-0806">Transcription termination</keyword>
<protein>
    <submittedName>
        <fullName evidence="4">Uncharacterized protein</fullName>
    </submittedName>
</protein>
<dbReference type="EMBL" id="CM007383">
    <property type="protein sequence ID" value="ONK73959.1"/>
    <property type="molecule type" value="Genomic_DNA"/>
</dbReference>
<dbReference type="GO" id="GO:0003676">
    <property type="term" value="F:nucleic acid binding"/>
    <property type="evidence" value="ECO:0007669"/>
    <property type="project" value="InterPro"/>
</dbReference>
<dbReference type="Proteomes" id="UP000243459">
    <property type="component" value="Chromosome 3"/>
</dbReference>
<organism evidence="4 5">
    <name type="scientific">Asparagus officinalis</name>
    <name type="common">Garden asparagus</name>
    <dbReference type="NCBI Taxonomy" id="4686"/>
    <lineage>
        <taxon>Eukaryota</taxon>
        <taxon>Viridiplantae</taxon>
        <taxon>Streptophyta</taxon>
        <taxon>Embryophyta</taxon>
        <taxon>Tracheophyta</taxon>
        <taxon>Spermatophyta</taxon>
        <taxon>Magnoliopsida</taxon>
        <taxon>Liliopsida</taxon>
        <taxon>Asparagales</taxon>
        <taxon>Asparagaceae</taxon>
        <taxon>Asparagoideae</taxon>
        <taxon>Asparagus</taxon>
    </lineage>
</organism>
<dbReference type="OMA" id="ERFILRY"/>